<reference evidence="1" key="1">
    <citation type="journal article" date="2024" name="Gigascience">
        <title>Chromosome-level genome of the poultry shaft louse Menopon gallinae provides insight into the host-switching and adaptive evolution of parasitic lice.</title>
        <authorList>
            <person name="Xu Y."/>
            <person name="Ma L."/>
            <person name="Liu S."/>
            <person name="Liang Y."/>
            <person name="Liu Q."/>
            <person name="He Z."/>
            <person name="Tian L."/>
            <person name="Duan Y."/>
            <person name="Cai W."/>
            <person name="Li H."/>
            <person name="Song F."/>
        </authorList>
    </citation>
    <scope>NUCLEOTIDE SEQUENCE</scope>
    <source>
        <strain evidence="1">Cailab_2023a</strain>
    </source>
</reference>
<dbReference type="AlphaFoldDB" id="A0AAW2HRL1"/>
<dbReference type="Pfam" id="PF15299">
    <property type="entry name" value="ALS2CR8"/>
    <property type="match status" value="1"/>
</dbReference>
<organism evidence="1">
    <name type="scientific">Menopon gallinae</name>
    <name type="common">poultry shaft louse</name>
    <dbReference type="NCBI Taxonomy" id="328185"/>
    <lineage>
        <taxon>Eukaryota</taxon>
        <taxon>Metazoa</taxon>
        <taxon>Ecdysozoa</taxon>
        <taxon>Arthropoda</taxon>
        <taxon>Hexapoda</taxon>
        <taxon>Insecta</taxon>
        <taxon>Pterygota</taxon>
        <taxon>Neoptera</taxon>
        <taxon>Paraneoptera</taxon>
        <taxon>Psocodea</taxon>
        <taxon>Troctomorpha</taxon>
        <taxon>Phthiraptera</taxon>
        <taxon>Amblycera</taxon>
        <taxon>Menoponidae</taxon>
        <taxon>Menopon</taxon>
    </lineage>
</organism>
<dbReference type="InterPro" id="IPR029309">
    <property type="entry name" value="CaRF"/>
</dbReference>
<dbReference type="PANTHER" id="PTHR47456">
    <property type="entry name" value="PHD-TYPE DOMAIN-CONTAINING PROTEIN"/>
    <property type="match status" value="1"/>
</dbReference>
<accession>A0AAW2HRL1</accession>
<gene>
    <name evidence="1" type="ORF">PYX00_005464</name>
</gene>
<name>A0AAW2HRL1_9NEOP</name>
<sequence>MDITDEENIEWLMESSKTVENSGENTDLEEESNELCHFLQVLRSSFETEPSISDMKAKGIVSSEEDLQKLLKRLKALGYFFSIRSSDKKSDRRNCKLMMTNNKCNSTSHPYRVISHIHYSCTHRNKEKRKSNEAIHSKQSRKYTNCKAAMDIRQVEIFTNICLAPVRRKRIEMLKKFRRNLLANATEPGVLKYKVIISLPKVHNHSRNVKGQYLSDEVKAAMHSILRSGLTSLPDIQAKIYQIVDQDFRDDSVKPSRENSAFYPSQKTIYNHLRHDGLALRKTYKKNGSEMAELKRSIVDDLRRLFDDVRECTDFESLEKYQKWVNSCLHI</sequence>
<evidence type="ECO:0000313" key="1">
    <source>
        <dbReference type="EMBL" id="KAL0272529.1"/>
    </source>
</evidence>
<proteinExistence type="predicted"/>
<dbReference type="GO" id="GO:0003700">
    <property type="term" value="F:DNA-binding transcription factor activity"/>
    <property type="evidence" value="ECO:0007669"/>
    <property type="project" value="InterPro"/>
</dbReference>
<dbReference type="EMBL" id="JARGDH010000003">
    <property type="protein sequence ID" value="KAL0272529.1"/>
    <property type="molecule type" value="Genomic_DNA"/>
</dbReference>
<dbReference type="PANTHER" id="PTHR47456:SF1">
    <property type="entry name" value="PHD-TYPE DOMAIN-CONTAINING PROTEIN"/>
    <property type="match status" value="1"/>
</dbReference>
<comment type="caution">
    <text evidence="1">The sequence shown here is derived from an EMBL/GenBank/DDBJ whole genome shotgun (WGS) entry which is preliminary data.</text>
</comment>
<protein>
    <submittedName>
        <fullName evidence="1">Uncharacterized protein</fullName>
    </submittedName>
</protein>